<protein>
    <submittedName>
        <fullName evidence="1">Uncharacterized protein</fullName>
    </submittedName>
</protein>
<evidence type="ECO:0000313" key="1">
    <source>
        <dbReference type="EMBL" id="AEW04637.1"/>
    </source>
</evidence>
<dbReference type="Proteomes" id="UP000005439">
    <property type="component" value="Chromosome"/>
</dbReference>
<dbReference type="HOGENOM" id="CLU_2631075_0_0_9"/>
<reference evidence="1 2" key="2">
    <citation type="journal article" date="2012" name="Stand. Genomic Sci.">
        <title>Complete genome sequence of the moderately thermophilic mineral-sulfide-oxidizing firmicute Sulfobacillus acidophilus type strain (NAL(T)).</title>
        <authorList>
            <person name="Anderson I."/>
            <person name="Chertkov O."/>
            <person name="Chen A."/>
            <person name="Saunders E."/>
            <person name="Lapidus A."/>
            <person name="Nolan M."/>
            <person name="Lucas S."/>
            <person name="Hammon N."/>
            <person name="Deshpande S."/>
            <person name="Cheng J.F."/>
            <person name="Han C."/>
            <person name="Tapia R."/>
            <person name="Goodwin L.A."/>
            <person name="Pitluck S."/>
            <person name="Liolios K."/>
            <person name="Pagani I."/>
            <person name="Ivanova N."/>
            <person name="Mikhailova N."/>
            <person name="Pati A."/>
            <person name="Palaniappan K."/>
            <person name="Land M."/>
            <person name="Pan C."/>
            <person name="Rohde M."/>
            <person name="Pukall R."/>
            <person name="Goker M."/>
            <person name="Detter J.C."/>
            <person name="Woyke T."/>
            <person name="Bristow J."/>
            <person name="Eisen J.A."/>
            <person name="Markowitz V."/>
            <person name="Hugenholtz P."/>
            <person name="Kyrpides N.C."/>
            <person name="Klenk H.P."/>
            <person name="Mavromatis K."/>
        </authorList>
    </citation>
    <scope>NUCLEOTIDE SEQUENCE [LARGE SCALE GENOMIC DNA]</scope>
    <source>
        <strain evidence="2">ATCC 700253 / DSM 10332 / NAL</strain>
    </source>
</reference>
<dbReference type="EMBL" id="CP003179">
    <property type="protein sequence ID" value="AEW04637.1"/>
    <property type="molecule type" value="Genomic_DNA"/>
</dbReference>
<proteinExistence type="predicted"/>
<sequence length="78" mass="9225">MTGYHVTTRKKFLRYLQTGQIWPPVRFWATITDAERFSWQTGRRIILRITVPDAAVRPYPGHRGRARVCHEAVVLRDF</sequence>
<evidence type="ECO:0000313" key="2">
    <source>
        <dbReference type="Proteomes" id="UP000005439"/>
    </source>
</evidence>
<gene>
    <name evidence="1" type="ordered locus">Sulac_1137</name>
</gene>
<name>G8TUJ0_SULAD</name>
<organism evidence="1 2">
    <name type="scientific">Sulfobacillus acidophilus (strain ATCC 700253 / DSM 10332 / NAL)</name>
    <dbReference type="NCBI Taxonomy" id="679936"/>
    <lineage>
        <taxon>Bacteria</taxon>
        <taxon>Bacillati</taxon>
        <taxon>Bacillota</taxon>
        <taxon>Clostridia</taxon>
        <taxon>Eubacteriales</taxon>
        <taxon>Clostridiales Family XVII. Incertae Sedis</taxon>
        <taxon>Sulfobacillus</taxon>
    </lineage>
</organism>
<dbReference type="STRING" id="679936.Sulac_1137"/>
<dbReference type="PATRIC" id="fig|679936.5.peg.1198"/>
<reference evidence="2" key="1">
    <citation type="submission" date="2011-12" db="EMBL/GenBank/DDBJ databases">
        <title>The complete genome of chromosome of Sulfobacillus acidophilus DSM 10332.</title>
        <authorList>
            <person name="Lucas S."/>
            <person name="Han J."/>
            <person name="Lapidus A."/>
            <person name="Bruce D."/>
            <person name="Goodwin L."/>
            <person name="Pitluck S."/>
            <person name="Peters L."/>
            <person name="Kyrpides N."/>
            <person name="Mavromatis K."/>
            <person name="Ivanova N."/>
            <person name="Mikhailova N."/>
            <person name="Chertkov O."/>
            <person name="Saunders E."/>
            <person name="Detter J.C."/>
            <person name="Tapia R."/>
            <person name="Han C."/>
            <person name="Land M."/>
            <person name="Hauser L."/>
            <person name="Markowitz V."/>
            <person name="Cheng J.-F."/>
            <person name="Hugenholtz P."/>
            <person name="Woyke T."/>
            <person name="Wu D."/>
            <person name="Pukall R."/>
            <person name="Gehrich-Schroeter G."/>
            <person name="Schneider S."/>
            <person name="Klenk H.-P."/>
            <person name="Eisen J.A."/>
        </authorList>
    </citation>
    <scope>NUCLEOTIDE SEQUENCE [LARGE SCALE GENOMIC DNA]</scope>
    <source>
        <strain evidence="2">ATCC 700253 / DSM 10332 / NAL</strain>
    </source>
</reference>
<dbReference type="KEGG" id="sap:Sulac_1137"/>
<accession>G8TUJ0</accession>
<dbReference type="AlphaFoldDB" id="G8TUJ0"/>
<keyword evidence="2" id="KW-1185">Reference proteome</keyword>